<dbReference type="NCBIfam" id="TIGR00692">
    <property type="entry name" value="tdh"/>
    <property type="match status" value="1"/>
</dbReference>
<comment type="caution">
    <text evidence="9">The sequence shown here is derived from an EMBL/GenBank/DDBJ whole genome shotgun (WGS) entry which is preliminary data.</text>
</comment>
<evidence type="ECO:0000256" key="7">
    <source>
        <dbReference type="NCBIfam" id="TIGR00692"/>
    </source>
</evidence>
<dbReference type="AlphaFoldDB" id="A0A7X0JWB2"/>
<feature type="binding site" evidence="6">
    <location>
        <position position="195"/>
    </location>
    <ligand>
        <name>NAD(+)</name>
        <dbReference type="ChEBI" id="CHEBI:57540"/>
    </ligand>
</feature>
<feature type="site" description="Important for catalytic activity for the proton relay mechanism but does not participate directly in the coordination of zinc atom" evidence="6">
    <location>
        <position position="148"/>
    </location>
</feature>
<name>A0A7X0JWB2_9GAMM</name>
<dbReference type="GO" id="GO:0019518">
    <property type="term" value="P:L-threonine catabolic process to glycine"/>
    <property type="evidence" value="ECO:0007669"/>
    <property type="project" value="UniProtKB-UniPathway"/>
</dbReference>
<feature type="domain" description="Enoyl reductase (ER)" evidence="8">
    <location>
        <begin position="2"/>
        <end position="338"/>
    </location>
</feature>
<reference evidence="9 10" key="1">
    <citation type="submission" date="2020-08" db="EMBL/GenBank/DDBJ databases">
        <title>Genomic Encyclopedia of Type Strains, Phase IV (KMG-IV): sequencing the most valuable type-strain genomes for metagenomic binning, comparative biology and taxonomic classification.</title>
        <authorList>
            <person name="Goeker M."/>
        </authorList>
    </citation>
    <scope>NUCLEOTIDE SEQUENCE [LARGE SCALE GENOMIC DNA]</scope>
    <source>
        <strain evidence="9 10">DSM 22368</strain>
    </source>
</reference>
<feature type="binding site" evidence="6">
    <location>
        <position position="93"/>
    </location>
    <ligand>
        <name>Zn(2+)</name>
        <dbReference type="ChEBI" id="CHEBI:29105"/>
        <label>2</label>
    </ligand>
</feature>
<dbReference type="Gene3D" id="3.90.180.10">
    <property type="entry name" value="Medium-chain alcohol dehydrogenases, catalytic domain"/>
    <property type="match status" value="1"/>
</dbReference>
<evidence type="ECO:0000313" key="10">
    <source>
        <dbReference type="Proteomes" id="UP000528457"/>
    </source>
</evidence>
<dbReference type="InterPro" id="IPR011032">
    <property type="entry name" value="GroES-like_sf"/>
</dbReference>
<organism evidence="9 10">
    <name type="scientific">Pseudoteredinibacter isoporae</name>
    <dbReference type="NCBI Taxonomy" id="570281"/>
    <lineage>
        <taxon>Bacteria</taxon>
        <taxon>Pseudomonadati</taxon>
        <taxon>Pseudomonadota</taxon>
        <taxon>Gammaproteobacteria</taxon>
        <taxon>Cellvibrionales</taxon>
        <taxon>Cellvibrionaceae</taxon>
        <taxon>Pseudoteredinibacter</taxon>
    </lineage>
</organism>
<dbReference type="SUPFAM" id="SSF51735">
    <property type="entry name" value="NAD(P)-binding Rossmann-fold domains"/>
    <property type="match status" value="1"/>
</dbReference>
<keyword evidence="1 6" id="KW-0963">Cytoplasm</keyword>
<evidence type="ECO:0000256" key="1">
    <source>
        <dbReference type="ARBA" id="ARBA00022490"/>
    </source>
</evidence>
<feature type="binding site" evidence="6">
    <location>
        <position position="96"/>
    </location>
    <ligand>
        <name>Zn(2+)</name>
        <dbReference type="ChEBI" id="CHEBI:29105"/>
        <label>2</label>
    </ligand>
</feature>
<dbReference type="EC" id="1.1.1.103" evidence="6 7"/>
<dbReference type="Pfam" id="PF08240">
    <property type="entry name" value="ADH_N"/>
    <property type="match status" value="1"/>
</dbReference>
<feature type="binding site" evidence="6">
    <location>
        <position position="38"/>
    </location>
    <ligand>
        <name>Zn(2+)</name>
        <dbReference type="ChEBI" id="CHEBI:29105"/>
        <label>1</label>
        <note>catalytic</note>
    </ligand>
</feature>
<feature type="binding site" evidence="6">
    <location>
        <begin position="286"/>
        <end position="287"/>
    </location>
    <ligand>
        <name>NAD(+)</name>
        <dbReference type="ChEBI" id="CHEBI:57540"/>
    </ligand>
</feature>
<dbReference type="PANTHER" id="PTHR43401">
    <property type="entry name" value="L-THREONINE 3-DEHYDROGENASE"/>
    <property type="match status" value="1"/>
</dbReference>
<dbReference type="SUPFAM" id="SSF50129">
    <property type="entry name" value="GroES-like"/>
    <property type="match status" value="1"/>
</dbReference>
<feature type="binding site" evidence="6">
    <location>
        <position position="64"/>
    </location>
    <ligand>
        <name>Zn(2+)</name>
        <dbReference type="ChEBI" id="CHEBI:29105"/>
        <label>1</label>
        <note>catalytic</note>
    </ligand>
</feature>
<evidence type="ECO:0000256" key="6">
    <source>
        <dbReference type="HAMAP-Rule" id="MF_00627"/>
    </source>
</evidence>
<comment type="subcellular location">
    <subcellularLocation>
        <location evidence="6">Cytoplasm</location>
    </subcellularLocation>
</comment>
<evidence type="ECO:0000259" key="8">
    <source>
        <dbReference type="SMART" id="SM00829"/>
    </source>
</evidence>
<feature type="binding site" evidence="6">
    <location>
        <position position="200"/>
    </location>
    <ligand>
        <name>NAD(+)</name>
        <dbReference type="ChEBI" id="CHEBI:57540"/>
    </ligand>
</feature>
<dbReference type="InterPro" id="IPR036291">
    <property type="entry name" value="NAD(P)-bd_dom_sf"/>
</dbReference>
<evidence type="ECO:0000256" key="3">
    <source>
        <dbReference type="ARBA" id="ARBA00022833"/>
    </source>
</evidence>
<dbReference type="UniPathway" id="UPA00046">
    <property type="reaction ID" value="UER00505"/>
</dbReference>
<comment type="catalytic activity">
    <reaction evidence="6">
        <text>L-threonine + NAD(+) = (2S)-2-amino-3-oxobutanoate + NADH + H(+)</text>
        <dbReference type="Rhea" id="RHEA:13161"/>
        <dbReference type="ChEBI" id="CHEBI:15378"/>
        <dbReference type="ChEBI" id="CHEBI:57540"/>
        <dbReference type="ChEBI" id="CHEBI:57926"/>
        <dbReference type="ChEBI" id="CHEBI:57945"/>
        <dbReference type="ChEBI" id="CHEBI:78948"/>
        <dbReference type="EC" id="1.1.1.103"/>
    </reaction>
</comment>
<comment type="similarity">
    <text evidence="6">Belongs to the zinc-containing alcohol dehydrogenase family.</text>
</comment>
<keyword evidence="2 6" id="KW-0479">Metal-binding</keyword>
<dbReference type="InterPro" id="IPR002328">
    <property type="entry name" value="ADH_Zn_CS"/>
</dbReference>
<dbReference type="InParanoid" id="A0A7X0JWB2"/>
<feature type="active site" description="Charge relay system" evidence="6">
    <location>
        <position position="43"/>
    </location>
</feature>
<dbReference type="GO" id="GO:0008270">
    <property type="term" value="F:zinc ion binding"/>
    <property type="evidence" value="ECO:0007669"/>
    <property type="project" value="UniProtKB-UniRule"/>
</dbReference>
<feature type="binding site" evidence="6">
    <location>
        <position position="99"/>
    </location>
    <ligand>
        <name>Zn(2+)</name>
        <dbReference type="ChEBI" id="CHEBI:29105"/>
        <label>2</label>
    </ligand>
</feature>
<keyword evidence="10" id="KW-1185">Reference proteome</keyword>
<dbReference type="InterPro" id="IPR020843">
    <property type="entry name" value="ER"/>
</dbReference>
<accession>A0A7X0JWB2</accession>
<dbReference type="PANTHER" id="PTHR43401:SF2">
    <property type="entry name" value="L-THREONINE 3-DEHYDROGENASE"/>
    <property type="match status" value="1"/>
</dbReference>
<evidence type="ECO:0000256" key="2">
    <source>
        <dbReference type="ARBA" id="ARBA00022723"/>
    </source>
</evidence>
<dbReference type="Proteomes" id="UP000528457">
    <property type="component" value="Unassembled WGS sequence"/>
</dbReference>
<comment type="subunit">
    <text evidence="6">Homotetramer.</text>
</comment>
<dbReference type="HAMAP" id="MF_00627">
    <property type="entry name" value="Thr_dehydrog"/>
    <property type="match status" value="1"/>
</dbReference>
<dbReference type="Pfam" id="PF00107">
    <property type="entry name" value="ADH_zinc_N"/>
    <property type="match status" value="1"/>
</dbReference>
<dbReference type="SMART" id="SM00829">
    <property type="entry name" value="PKS_ER"/>
    <property type="match status" value="1"/>
</dbReference>
<dbReference type="GO" id="GO:0008743">
    <property type="term" value="F:L-threonine 3-dehydrogenase activity"/>
    <property type="evidence" value="ECO:0007669"/>
    <property type="project" value="UniProtKB-UniRule"/>
</dbReference>
<sequence>MKALSKLHPEPGIWLTDVEAPKPGVNDLLIKTRLTAICGTDIHIYNWDSWSQQTIPTPMVVGHEFVGEVVAVGEGVKSFKIGDRVSGEGHITCGHCRNCRAGRRHYCANTQGIGVNIPGAFGEYLTLPEENAFKIPEDISDEMASIFDPFGNAVHTTLSFDLTGEDVLITGAGPIGIMAAGIARHVGARHVVVTDINDHRLAMAETMGASRVVNVAKESLEDTMADLGMTEGFDVGLEMSGVPSAFQSMLTNMIHGGKIAMLGIPPDDMAIDWNQVIFKSLTIKGIYGREMFDTWHKMACLLQSGLDLSPVITHQFDVDEFQQGFDTMLSGQSGKVILKW</sequence>
<evidence type="ECO:0000256" key="4">
    <source>
        <dbReference type="ARBA" id="ARBA00023002"/>
    </source>
</evidence>
<dbReference type="Gene3D" id="3.40.50.720">
    <property type="entry name" value="NAD(P)-binding Rossmann-like Domain"/>
    <property type="match status" value="1"/>
</dbReference>
<dbReference type="RefSeq" id="WP_166845389.1">
    <property type="nucleotide sequence ID" value="NZ_JAAONY010000002.1"/>
</dbReference>
<dbReference type="GO" id="GO:0005737">
    <property type="term" value="C:cytoplasm"/>
    <property type="evidence" value="ECO:0007669"/>
    <property type="project" value="UniProtKB-SubCell"/>
</dbReference>
<keyword evidence="4 6" id="KW-0560">Oxidoreductase</keyword>
<feature type="binding site" evidence="6">
    <location>
        <position position="175"/>
    </location>
    <ligand>
        <name>NAD(+)</name>
        <dbReference type="ChEBI" id="CHEBI:57540"/>
    </ligand>
</feature>
<feature type="active site" description="Charge relay system" evidence="6">
    <location>
        <position position="40"/>
    </location>
</feature>
<comment type="function">
    <text evidence="6">Catalyzes the NAD(+)-dependent oxidation of L-threonine to 2-amino-3-ketobutyrate.</text>
</comment>
<evidence type="ECO:0000313" key="9">
    <source>
        <dbReference type="EMBL" id="MBB6522700.1"/>
    </source>
</evidence>
<comment type="pathway">
    <text evidence="6">Amino-acid degradation; L-threonine degradation via oxydo-reductase pathway; glycine from L-threonine: step 1/2.</text>
</comment>
<dbReference type="InterPro" id="IPR004627">
    <property type="entry name" value="L-Threonine_3-DHase"/>
</dbReference>
<comment type="cofactor">
    <cofactor evidence="6">
        <name>Zn(2+)</name>
        <dbReference type="ChEBI" id="CHEBI:29105"/>
    </cofactor>
    <text evidence="6">Binds 2 Zn(2+) ions per subunit.</text>
</comment>
<dbReference type="EMBL" id="JACHHT010000002">
    <property type="protein sequence ID" value="MBB6522700.1"/>
    <property type="molecule type" value="Genomic_DNA"/>
</dbReference>
<protein>
    <recommendedName>
        <fullName evidence="6 7">L-threonine 3-dehydrogenase</fullName>
        <shortName evidence="6">TDH</shortName>
        <ecNumber evidence="6 7">1.1.1.103</ecNumber>
    </recommendedName>
</protein>
<dbReference type="InterPro" id="IPR050129">
    <property type="entry name" value="Zn_alcohol_dh"/>
</dbReference>
<evidence type="ECO:0000256" key="5">
    <source>
        <dbReference type="ARBA" id="ARBA00023027"/>
    </source>
</evidence>
<dbReference type="InterPro" id="IPR013149">
    <property type="entry name" value="ADH-like_C"/>
</dbReference>
<dbReference type="NCBIfam" id="NF003808">
    <property type="entry name" value="PRK05396.1"/>
    <property type="match status" value="1"/>
</dbReference>
<dbReference type="InterPro" id="IPR013154">
    <property type="entry name" value="ADH-like_N"/>
</dbReference>
<keyword evidence="5 6" id="KW-0520">NAD</keyword>
<keyword evidence="3 6" id="KW-0862">Zinc</keyword>
<feature type="binding site" evidence="6">
    <location>
        <position position="107"/>
    </location>
    <ligand>
        <name>Zn(2+)</name>
        <dbReference type="ChEBI" id="CHEBI:29105"/>
        <label>2</label>
    </ligand>
</feature>
<dbReference type="FunCoup" id="A0A7X0JWB2">
    <property type="interactions" value="197"/>
</dbReference>
<proteinExistence type="inferred from homology"/>
<feature type="binding site" evidence="6">
    <location>
        <position position="63"/>
    </location>
    <ligand>
        <name>Zn(2+)</name>
        <dbReference type="ChEBI" id="CHEBI:29105"/>
        <label>1</label>
        <note>catalytic</note>
    </ligand>
</feature>
<gene>
    <name evidence="6" type="primary">tdh</name>
    <name evidence="9" type="ORF">HNR48_002985</name>
</gene>
<dbReference type="PROSITE" id="PS00059">
    <property type="entry name" value="ADH_ZINC"/>
    <property type="match status" value="1"/>
</dbReference>
<feature type="binding site" evidence="6">
    <location>
        <begin position="262"/>
        <end position="264"/>
    </location>
    <ligand>
        <name>NAD(+)</name>
        <dbReference type="ChEBI" id="CHEBI:57540"/>
    </ligand>
</feature>